<evidence type="ECO:0000256" key="1">
    <source>
        <dbReference type="SAM" id="MobiDB-lite"/>
    </source>
</evidence>
<keyword evidence="3" id="KW-1185">Reference proteome</keyword>
<dbReference type="AlphaFoldDB" id="A0A9P9G3S6"/>
<name>A0A9P9G3S6_FUSSL</name>
<dbReference type="Proteomes" id="UP000736672">
    <property type="component" value="Unassembled WGS sequence"/>
</dbReference>
<feature type="region of interest" description="Disordered" evidence="1">
    <location>
        <begin position="71"/>
        <end position="94"/>
    </location>
</feature>
<dbReference type="EMBL" id="JAGTJS010000034">
    <property type="protein sequence ID" value="KAH7230859.1"/>
    <property type="molecule type" value="Genomic_DNA"/>
</dbReference>
<reference evidence="2" key="1">
    <citation type="journal article" date="2021" name="Nat. Commun.">
        <title>Genetic determinants of endophytism in the Arabidopsis root mycobiome.</title>
        <authorList>
            <person name="Mesny F."/>
            <person name="Miyauchi S."/>
            <person name="Thiergart T."/>
            <person name="Pickel B."/>
            <person name="Atanasova L."/>
            <person name="Karlsson M."/>
            <person name="Huettel B."/>
            <person name="Barry K.W."/>
            <person name="Haridas S."/>
            <person name="Chen C."/>
            <person name="Bauer D."/>
            <person name="Andreopoulos W."/>
            <person name="Pangilinan J."/>
            <person name="LaButti K."/>
            <person name="Riley R."/>
            <person name="Lipzen A."/>
            <person name="Clum A."/>
            <person name="Drula E."/>
            <person name="Henrissat B."/>
            <person name="Kohler A."/>
            <person name="Grigoriev I.V."/>
            <person name="Martin F.M."/>
            <person name="Hacquard S."/>
        </authorList>
    </citation>
    <scope>NUCLEOTIDE SEQUENCE</scope>
    <source>
        <strain evidence="2">FSSC 5 MPI-SDFR-AT-0091</strain>
    </source>
</reference>
<evidence type="ECO:0000313" key="3">
    <source>
        <dbReference type="Proteomes" id="UP000736672"/>
    </source>
</evidence>
<comment type="caution">
    <text evidence="2">The sequence shown here is derived from an EMBL/GenBank/DDBJ whole genome shotgun (WGS) entry which is preliminary data.</text>
</comment>
<sequence>MDVLLNLDRCEETAHKTNRTGYPKPVILVSHSLSRRKYRVLFNRYFVLPFRSYRMDLSGIIERRLPCDDSEEECKEHDDENSMTESSEEDGECWSNEDQVVRDTGMNYRGYSERSVNEERAGQGQASEDLIEVLLRLSLSLRTEPVTDGQPSSTLLVFFSGALGSPPSLRAFPGQLIRALPLRLVIHSLFLEMAPPLSEYLTLKKSQRPHTKQPERLEVVRKKCIVVGSQSAFKEIISPRTYGRVIACSESPAYLLRWSEDGQTVKDDLKNAKRGFSFATQRANNLGDTYLELCERACTARRDSLPPKRNWNQKVIFKYLQTEEAIRDYSSLGLYHLRGQGPEWPDLSGLSCVNGEWGMRGMFVYNGSIISLARHHKAKRSTSRELVVVRHLPAQLGQTLCQHLGFIRRFVDLLDRQCHLGISEQGHGYPLLFRVRTTSGRLTAVLEAATSRVWDKPVNSQLFCQLRIGITEKHVHEIPQSFNRFDDISQNTDRNVIFIWQSRHRLMQRGTTYGLNGAFPIGLQP</sequence>
<evidence type="ECO:0000313" key="2">
    <source>
        <dbReference type="EMBL" id="KAH7230859.1"/>
    </source>
</evidence>
<gene>
    <name evidence="2" type="ORF">B0J15DRAFT_518076</name>
</gene>
<feature type="compositionally biased region" description="Acidic residues" evidence="1">
    <location>
        <begin position="81"/>
        <end position="92"/>
    </location>
</feature>
<dbReference type="OrthoDB" id="5106157at2759"/>
<organism evidence="2 3">
    <name type="scientific">Fusarium solani</name>
    <name type="common">Filamentous fungus</name>
    <dbReference type="NCBI Taxonomy" id="169388"/>
    <lineage>
        <taxon>Eukaryota</taxon>
        <taxon>Fungi</taxon>
        <taxon>Dikarya</taxon>
        <taxon>Ascomycota</taxon>
        <taxon>Pezizomycotina</taxon>
        <taxon>Sordariomycetes</taxon>
        <taxon>Hypocreomycetidae</taxon>
        <taxon>Hypocreales</taxon>
        <taxon>Nectriaceae</taxon>
        <taxon>Fusarium</taxon>
        <taxon>Fusarium solani species complex</taxon>
    </lineage>
</organism>
<accession>A0A9P9G3S6</accession>
<proteinExistence type="predicted"/>
<protein>
    <submittedName>
        <fullName evidence="2">Uncharacterized protein</fullName>
    </submittedName>
</protein>